<dbReference type="EMBL" id="QHLQ01000018">
    <property type="protein sequence ID" value="NIZ62556.1"/>
    <property type="molecule type" value="Genomic_DNA"/>
</dbReference>
<dbReference type="Pfam" id="PF13238">
    <property type="entry name" value="AAA_18"/>
    <property type="match status" value="1"/>
</dbReference>
<dbReference type="SUPFAM" id="SSF52540">
    <property type="entry name" value="P-loop containing nucleoside triphosphate hydrolases"/>
    <property type="match status" value="1"/>
</dbReference>
<comment type="caution">
    <text evidence="1">The sequence shown here is derived from an EMBL/GenBank/DDBJ whole genome shotgun (WGS) entry which is preliminary data.</text>
</comment>
<dbReference type="InterPro" id="IPR027417">
    <property type="entry name" value="P-loop_NTPase"/>
</dbReference>
<reference evidence="1 2" key="1">
    <citation type="submission" date="2018-05" db="EMBL/GenBank/DDBJ databases">
        <authorList>
            <person name="Zhang Y.-J."/>
        </authorList>
    </citation>
    <scope>NUCLEOTIDE SEQUENCE [LARGE SCALE GENOMIC DNA]</scope>
    <source>
        <strain evidence="1 2">CY04</strain>
    </source>
</reference>
<gene>
    <name evidence="1" type="ORF">DL239_16410</name>
</gene>
<protein>
    <recommendedName>
        <fullName evidence="3">ATP-binding protein</fullName>
    </recommendedName>
</protein>
<evidence type="ECO:0000313" key="2">
    <source>
        <dbReference type="Proteomes" id="UP001429564"/>
    </source>
</evidence>
<sequence>MKQAVVVTGLPASGKTTVARQLAELLNLPLLDKDDFLEELYEEQFPETRDERRELSKISDTLFQQCALNLDAVVLVSHWRPSCGLQDTGTPTQWVQKHFDRIVEVNCECSPEMATTRFLNRTRHPGHLDQDRDPADLAADMAVLASGYPLGLGALITVNTEAQVDLPTLAAEVLRYQSV</sequence>
<proteinExistence type="predicted"/>
<dbReference type="Gene3D" id="3.40.50.300">
    <property type="entry name" value="P-loop containing nucleotide triphosphate hydrolases"/>
    <property type="match status" value="1"/>
</dbReference>
<name>A0ABX0WAV4_9RHOB</name>
<keyword evidence="2" id="KW-1185">Reference proteome</keyword>
<evidence type="ECO:0008006" key="3">
    <source>
        <dbReference type="Google" id="ProtNLM"/>
    </source>
</evidence>
<evidence type="ECO:0000313" key="1">
    <source>
        <dbReference type="EMBL" id="NIZ62556.1"/>
    </source>
</evidence>
<dbReference type="RefSeq" id="WP_167685179.1">
    <property type="nucleotide sequence ID" value="NZ_QHLQ01000018.1"/>
</dbReference>
<dbReference type="Proteomes" id="UP001429564">
    <property type="component" value="Unassembled WGS sequence"/>
</dbReference>
<organism evidence="1 2">
    <name type="scientific">Parasedimentitalea denitrificans</name>
    <dbReference type="NCBI Taxonomy" id="2211118"/>
    <lineage>
        <taxon>Bacteria</taxon>
        <taxon>Pseudomonadati</taxon>
        <taxon>Pseudomonadota</taxon>
        <taxon>Alphaproteobacteria</taxon>
        <taxon>Rhodobacterales</taxon>
        <taxon>Paracoccaceae</taxon>
        <taxon>Parasedimentitalea</taxon>
    </lineage>
</organism>
<accession>A0ABX0WAV4</accession>